<name>A0A915KMZ2_ROMCU</name>
<evidence type="ECO:0000313" key="1">
    <source>
        <dbReference type="Proteomes" id="UP000887565"/>
    </source>
</evidence>
<keyword evidence="1" id="KW-1185">Reference proteome</keyword>
<evidence type="ECO:0000313" key="2">
    <source>
        <dbReference type="WBParaSite" id="nRc.2.0.1.t39409-RA"/>
    </source>
</evidence>
<proteinExistence type="predicted"/>
<protein>
    <submittedName>
        <fullName evidence="2">Uncharacterized protein</fullName>
    </submittedName>
</protein>
<reference evidence="2" key="1">
    <citation type="submission" date="2022-11" db="UniProtKB">
        <authorList>
            <consortium name="WormBaseParasite"/>
        </authorList>
    </citation>
    <scope>IDENTIFICATION</scope>
</reference>
<dbReference type="AlphaFoldDB" id="A0A915KMZ2"/>
<organism evidence="1 2">
    <name type="scientific">Romanomermis culicivorax</name>
    <name type="common">Nematode worm</name>
    <dbReference type="NCBI Taxonomy" id="13658"/>
    <lineage>
        <taxon>Eukaryota</taxon>
        <taxon>Metazoa</taxon>
        <taxon>Ecdysozoa</taxon>
        <taxon>Nematoda</taxon>
        <taxon>Enoplea</taxon>
        <taxon>Dorylaimia</taxon>
        <taxon>Mermithida</taxon>
        <taxon>Mermithoidea</taxon>
        <taxon>Mermithidae</taxon>
        <taxon>Romanomermis</taxon>
    </lineage>
</organism>
<dbReference type="WBParaSite" id="nRc.2.0.1.t39409-RA">
    <property type="protein sequence ID" value="nRc.2.0.1.t39409-RA"/>
    <property type="gene ID" value="nRc.2.0.1.g39409"/>
</dbReference>
<sequence>VILCLDRKQILYKTNSLQLSSLLLQQSKNKYVASGLRRSADEQLAMLRTCRTDLSTRAFKVCARTSTSGRGTTLCEPLTAHLCDESHQYRAENQARGYCAVKKREFFNTFCHLIAAYELRGVDILPNVVEVKKMETCRDGVCKIECCPKFLVAKLHQNALLI</sequence>
<dbReference type="Proteomes" id="UP000887565">
    <property type="component" value="Unplaced"/>
</dbReference>
<accession>A0A915KMZ2</accession>